<dbReference type="OrthoDB" id="3297443at2"/>
<evidence type="ECO:0000313" key="1">
    <source>
        <dbReference type="EMBL" id="SET17125.1"/>
    </source>
</evidence>
<organism evidence="1 2">
    <name type="scientific">Nonomuraea wenchangensis</name>
    <dbReference type="NCBI Taxonomy" id="568860"/>
    <lineage>
        <taxon>Bacteria</taxon>
        <taxon>Bacillati</taxon>
        <taxon>Actinomycetota</taxon>
        <taxon>Actinomycetes</taxon>
        <taxon>Streptosporangiales</taxon>
        <taxon>Streptosporangiaceae</taxon>
        <taxon>Nonomuraea</taxon>
    </lineage>
</organism>
<proteinExistence type="predicted"/>
<reference evidence="1 2" key="1">
    <citation type="submission" date="2016-10" db="EMBL/GenBank/DDBJ databases">
        <authorList>
            <person name="de Groot N.N."/>
        </authorList>
    </citation>
    <scope>NUCLEOTIDE SEQUENCE [LARGE SCALE GENOMIC DNA]</scope>
    <source>
        <strain evidence="1 2">CGMCC 4.5598</strain>
    </source>
</reference>
<dbReference type="RefSeq" id="WP_143082099.1">
    <property type="nucleotide sequence ID" value="NZ_FOHX01000002.1"/>
</dbReference>
<dbReference type="STRING" id="568860.SAMN05421811_102262"/>
<dbReference type="EMBL" id="FOHX01000002">
    <property type="protein sequence ID" value="SET17125.1"/>
    <property type="molecule type" value="Genomic_DNA"/>
</dbReference>
<sequence>MSEQRTTYELIEAVVARLKPDEVELLPDLWAAYVDHPDPEHAGERLLGSGILAEVAGWAPIVVSFVGGAVLEALKEEITERTRGVFGWRARRKAKRQALTEPLTLNDEQRRMIRAAILSRARAIKMSPERAQLLSDAVAGELQRESESQGP</sequence>
<dbReference type="Proteomes" id="UP000199361">
    <property type="component" value="Unassembled WGS sequence"/>
</dbReference>
<protein>
    <submittedName>
        <fullName evidence="1">Uncharacterized protein</fullName>
    </submittedName>
</protein>
<name>A0A1I0CDL6_9ACTN</name>
<keyword evidence="2" id="KW-1185">Reference proteome</keyword>
<dbReference type="AlphaFoldDB" id="A0A1I0CDL6"/>
<evidence type="ECO:0000313" key="2">
    <source>
        <dbReference type="Proteomes" id="UP000199361"/>
    </source>
</evidence>
<accession>A0A1I0CDL6</accession>
<gene>
    <name evidence="1" type="ORF">SAMN05421811_102262</name>
</gene>